<dbReference type="EMBL" id="JXTC01000779">
    <property type="protein sequence ID" value="PON37699.1"/>
    <property type="molecule type" value="Genomic_DNA"/>
</dbReference>
<dbReference type="InterPro" id="IPR035513">
    <property type="entry name" value="Invertase/methylesterase_inhib"/>
</dbReference>
<accession>A0A2P5AMC7</accession>
<evidence type="ECO:0000259" key="4">
    <source>
        <dbReference type="SMART" id="SM00856"/>
    </source>
</evidence>
<dbReference type="SMART" id="SM00856">
    <property type="entry name" value="PMEI"/>
    <property type="match status" value="1"/>
</dbReference>
<protein>
    <submittedName>
        <fullName evidence="5">Pectinesterase inhibitor domain containing protein</fullName>
    </submittedName>
</protein>
<dbReference type="InterPro" id="IPR006501">
    <property type="entry name" value="Pectinesterase_inhib_dom"/>
</dbReference>
<dbReference type="OrthoDB" id="1430376at2759"/>
<comment type="similarity">
    <text evidence="2">Belongs to the PMEI family.</text>
</comment>
<gene>
    <name evidence="5" type="ORF">TorRG33x02_346880</name>
</gene>
<evidence type="ECO:0000313" key="6">
    <source>
        <dbReference type="Proteomes" id="UP000237000"/>
    </source>
</evidence>
<dbReference type="AlphaFoldDB" id="A0A2P5AMC7"/>
<feature type="signal peptide" evidence="3">
    <location>
        <begin position="1"/>
        <end position="24"/>
    </location>
</feature>
<evidence type="ECO:0000313" key="5">
    <source>
        <dbReference type="EMBL" id="PON37699.1"/>
    </source>
</evidence>
<organism evidence="5 6">
    <name type="scientific">Trema orientale</name>
    <name type="common">Charcoal tree</name>
    <name type="synonym">Celtis orientalis</name>
    <dbReference type="NCBI Taxonomy" id="63057"/>
    <lineage>
        <taxon>Eukaryota</taxon>
        <taxon>Viridiplantae</taxon>
        <taxon>Streptophyta</taxon>
        <taxon>Embryophyta</taxon>
        <taxon>Tracheophyta</taxon>
        <taxon>Spermatophyta</taxon>
        <taxon>Magnoliopsida</taxon>
        <taxon>eudicotyledons</taxon>
        <taxon>Gunneridae</taxon>
        <taxon>Pentapetalae</taxon>
        <taxon>rosids</taxon>
        <taxon>fabids</taxon>
        <taxon>Rosales</taxon>
        <taxon>Cannabaceae</taxon>
        <taxon>Trema</taxon>
    </lineage>
</organism>
<dbReference type="InterPro" id="IPR051955">
    <property type="entry name" value="PME_Inhibitor"/>
</dbReference>
<dbReference type="InParanoid" id="A0A2P5AMC7"/>
<dbReference type="Gene3D" id="1.20.140.40">
    <property type="entry name" value="Invertase/pectin methylesterase inhibitor family protein"/>
    <property type="match status" value="1"/>
</dbReference>
<dbReference type="Pfam" id="PF04043">
    <property type="entry name" value="PMEI"/>
    <property type="match status" value="1"/>
</dbReference>
<keyword evidence="1 3" id="KW-0732">Signal</keyword>
<proteinExistence type="inferred from homology"/>
<sequence length="213" mass="24221">MADLIISLLPIFLVFLFTSTTVEPAFHRRSRTRAYVEVSCQVTKYPHLCIRCLTAYVHSSNATVLSPHQLVQYALLASQHRAQYTRVYLLKLSKELKDNNGQEYQAVKDCLEQIDLSVDQLSMSIKEVRQLSREAMLSRDDQFWHISNVETWVGSALTDATTCLDEFPGRRMSKLKATVKAKVLNVAQVTENALALFHLFAARYRAPGVTKKL</sequence>
<comment type="caution">
    <text evidence="5">The sequence shown here is derived from an EMBL/GenBank/DDBJ whole genome shotgun (WGS) entry which is preliminary data.</text>
</comment>
<dbReference type="GO" id="GO:0004857">
    <property type="term" value="F:enzyme inhibitor activity"/>
    <property type="evidence" value="ECO:0007669"/>
    <property type="project" value="InterPro"/>
</dbReference>
<dbReference type="CDD" id="cd15798">
    <property type="entry name" value="PMEI-like_3"/>
    <property type="match status" value="1"/>
</dbReference>
<dbReference type="PANTHER" id="PTHR31080:SF12">
    <property type="entry name" value="PLANT INVERTASE_PECTIN METHYLESTERASE INHIBITOR"/>
    <property type="match status" value="1"/>
</dbReference>
<evidence type="ECO:0000256" key="2">
    <source>
        <dbReference type="ARBA" id="ARBA00038471"/>
    </source>
</evidence>
<feature type="chain" id="PRO_5015152611" evidence="3">
    <location>
        <begin position="25"/>
        <end position="213"/>
    </location>
</feature>
<reference evidence="6" key="1">
    <citation type="submission" date="2016-06" db="EMBL/GenBank/DDBJ databases">
        <title>Parallel loss of symbiosis genes in relatives of nitrogen-fixing non-legume Parasponia.</title>
        <authorList>
            <person name="Van Velzen R."/>
            <person name="Holmer R."/>
            <person name="Bu F."/>
            <person name="Rutten L."/>
            <person name="Van Zeijl A."/>
            <person name="Liu W."/>
            <person name="Santuari L."/>
            <person name="Cao Q."/>
            <person name="Sharma T."/>
            <person name="Shen D."/>
            <person name="Roswanjaya Y."/>
            <person name="Wardhani T."/>
            <person name="Kalhor M.S."/>
            <person name="Jansen J."/>
            <person name="Van den Hoogen J."/>
            <person name="Gungor B."/>
            <person name="Hartog M."/>
            <person name="Hontelez J."/>
            <person name="Verver J."/>
            <person name="Yang W.-C."/>
            <person name="Schijlen E."/>
            <person name="Repin R."/>
            <person name="Schilthuizen M."/>
            <person name="Schranz E."/>
            <person name="Heidstra R."/>
            <person name="Miyata K."/>
            <person name="Fedorova E."/>
            <person name="Kohlen W."/>
            <person name="Bisseling T."/>
            <person name="Smit S."/>
            <person name="Geurts R."/>
        </authorList>
    </citation>
    <scope>NUCLEOTIDE SEQUENCE [LARGE SCALE GENOMIC DNA]</scope>
    <source>
        <strain evidence="6">cv. RG33-2</strain>
    </source>
</reference>
<evidence type="ECO:0000256" key="1">
    <source>
        <dbReference type="ARBA" id="ARBA00022729"/>
    </source>
</evidence>
<keyword evidence="6" id="KW-1185">Reference proteome</keyword>
<evidence type="ECO:0000256" key="3">
    <source>
        <dbReference type="SAM" id="SignalP"/>
    </source>
</evidence>
<dbReference type="FunCoup" id="A0A2P5AMC7">
    <property type="interactions" value="5"/>
</dbReference>
<dbReference type="SUPFAM" id="SSF101148">
    <property type="entry name" value="Plant invertase/pectin methylesterase inhibitor"/>
    <property type="match status" value="1"/>
</dbReference>
<dbReference type="NCBIfam" id="TIGR01614">
    <property type="entry name" value="PME_inhib"/>
    <property type="match status" value="1"/>
</dbReference>
<dbReference type="PANTHER" id="PTHR31080">
    <property type="entry name" value="PECTINESTERASE INHIBITOR-LIKE"/>
    <property type="match status" value="1"/>
</dbReference>
<dbReference type="Proteomes" id="UP000237000">
    <property type="component" value="Unassembled WGS sequence"/>
</dbReference>
<dbReference type="STRING" id="63057.A0A2P5AMC7"/>
<feature type="domain" description="Pectinesterase inhibitor" evidence="4">
    <location>
        <begin position="31"/>
        <end position="196"/>
    </location>
</feature>
<name>A0A2P5AMC7_TREOI</name>